<dbReference type="InterPro" id="IPR001509">
    <property type="entry name" value="Epimerase_deHydtase"/>
</dbReference>
<dbReference type="Gene3D" id="3.40.50.720">
    <property type="entry name" value="NAD(P)-binding Rossmann-like Domain"/>
    <property type="match status" value="1"/>
</dbReference>
<evidence type="ECO:0000259" key="2">
    <source>
        <dbReference type="Pfam" id="PF01370"/>
    </source>
</evidence>
<dbReference type="EMBL" id="DTBD01000070">
    <property type="protein sequence ID" value="HGQ65083.1"/>
    <property type="molecule type" value="Genomic_DNA"/>
</dbReference>
<dbReference type="PRINTS" id="PR01713">
    <property type="entry name" value="NUCEPIMERASE"/>
</dbReference>
<organism evidence="4">
    <name type="scientific">Ignisphaera aggregans</name>
    <dbReference type="NCBI Taxonomy" id="334771"/>
    <lineage>
        <taxon>Archaea</taxon>
        <taxon>Thermoproteota</taxon>
        <taxon>Thermoprotei</taxon>
        <taxon>Desulfurococcales</taxon>
        <taxon>Desulfurococcaceae</taxon>
        <taxon>Ignisphaera</taxon>
    </lineage>
</organism>
<dbReference type="PANTHER" id="PTHR43000">
    <property type="entry name" value="DTDP-D-GLUCOSE 4,6-DEHYDRATASE-RELATED"/>
    <property type="match status" value="1"/>
</dbReference>
<dbReference type="SUPFAM" id="SSF51735">
    <property type="entry name" value="NAD(P)-binding Rossmann-fold domains"/>
    <property type="match status" value="1"/>
</dbReference>
<comment type="caution">
    <text evidence="4">The sequence shown here is derived from an EMBL/GenBank/DDBJ whole genome shotgun (WGS) entry which is preliminary data.</text>
</comment>
<proteinExistence type="inferred from homology"/>
<sequence>MVSILITGGAGFIGSNTAFYLCSRGFKVSVIDSFERSSISFEELLGAGIRVFRGDVKDTSIISSILQGVDVVVHAAAYVDVAESMAKPLEYLNNNVIGTASVASVCFNRGVGLIYISSAAVYGDPIKLPIDEDHPTKPLSPYGLSKLLGEEVVKFYGGLGLRFTILRLFNVYGPRQNRSYAGVITRFIERVKAGLPPVIYGDGLQTRDFVHVVDVAKAVELAIEKKLPQQILNIASGKPVKIKDLAYMVIKLSGLDKEPIYTNPRPGDIKHSWGSIAKAEEQLNYKPSINLEEGLKNLYENWSF</sequence>
<dbReference type="AlphaFoldDB" id="A0A7C4NKN2"/>
<protein>
    <submittedName>
        <fullName evidence="4">NAD-dependent epimerase/dehydratase family protein</fullName>
    </submittedName>
</protein>
<reference evidence="4" key="1">
    <citation type="journal article" date="2020" name="mSystems">
        <title>Genome- and Community-Level Interaction Insights into Carbon Utilization and Element Cycling Functions of Hydrothermarchaeota in Hydrothermal Sediment.</title>
        <authorList>
            <person name="Zhou Z."/>
            <person name="Liu Y."/>
            <person name="Xu W."/>
            <person name="Pan J."/>
            <person name="Luo Z.H."/>
            <person name="Li M."/>
        </authorList>
    </citation>
    <scope>NUCLEOTIDE SEQUENCE [LARGE SCALE GENOMIC DNA]</scope>
    <source>
        <strain evidence="4">SpSt-637</strain>
        <strain evidence="3">SpSt-667</strain>
    </source>
</reference>
<evidence type="ECO:0000313" key="3">
    <source>
        <dbReference type="EMBL" id="HGQ36563.1"/>
    </source>
</evidence>
<evidence type="ECO:0000256" key="1">
    <source>
        <dbReference type="ARBA" id="ARBA00007637"/>
    </source>
</evidence>
<dbReference type="Pfam" id="PF01370">
    <property type="entry name" value="Epimerase"/>
    <property type="match status" value="1"/>
</dbReference>
<feature type="domain" description="NAD-dependent epimerase/dehydratase" evidence="2">
    <location>
        <begin position="4"/>
        <end position="235"/>
    </location>
</feature>
<gene>
    <name evidence="4" type="ORF">ENU08_07560</name>
    <name evidence="3" type="ORF">ENU41_07840</name>
</gene>
<dbReference type="InterPro" id="IPR036291">
    <property type="entry name" value="NAD(P)-bd_dom_sf"/>
</dbReference>
<comment type="similarity">
    <text evidence="1">Belongs to the NAD(P)-dependent epimerase/dehydratase family.</text>
</comment>
<evidence type="ECO:0000313" key="4">
    <source>
        <dbReference type="EMBL" id="HGQ65083.1"/>
    </source>
</evidence>
<accession>A0A7C4NKN2</accession>
<name>A0A7C4NKN2_9CREN</name>
<dbReference type="EMBL" id="DTCK01000042">
    <property type="protein sequence ID" value="HGQ36563.1"/>
    <property type="molecule type" value="Genomic_DNA"/>
</dbReference>